<sequence>MSVTLLSFAASAEADTNVMSCQLQNGSAVRITWDGNNLKYTYGKPAKNPVTELPNPPNELQNVHFVTVSFASSEAVYYRFSNDSYDYVTYFDEQNDGIVSNLGIFKDKRLFNLNYT</sequence>
<evidence type="ECO:0000313" key="1">
    <source>
        <dbReference type="EMBL" id="MDQ9127440.1"/>
    </source>
</evidence>
<dbReference type="Proteomes" id="UP001224622">
    <property type="component" value="Unassembled WGS sequence"/>
</dbReference>
<accession>A0AAJ1YBN1</accession>
<dbReference type="RefSeq" id="WP_309047630.1">
    <property type="nucleotide sequence ID" value="NZ_JAVIGA010000013.1"/>
</dbReference>
<protein>
    <submittedName>
        <fullName evidence="1">Uncharacterized protein</fullName>
    </submittedName>
</protein>
<gene>
    <name evidence="1" type="ORF">RDT67_13485</name>
</gene>
<proteinExistence type="predicted"/>
<organism evidence="1 2">
    <name type="scientific">Serratia fonticola</name>
    <dbReference type="NCBI Taxonomy" id="47917"/>
    <lineage>
        <taxon>Bacteria</taxon>
        <taxon>Pseudomonadati</taxon>
        <taxon>Pseudomonadota</taxon>
        <taxon>Gammaproteobacteria</taxon>
        <taxon>Enterobacterales</taxon>
        <taxon>Yersiniaceae</taxon>
        <taxon>Serratia</taxon>
    </lineage>
</organism>
<comment type="caution">
    <text evidence="1">The sequence shown here is derived from an EMBL/GenBank/DDBJ whole genome shotgun (WGS) entry which is preliminary data.</text>
</comment>
<name>A0AAJ1YBN1_SERFO</name>
<evidence type="ECO:0000313" key="2">
    <source>
        <dbReference type="Proteomes" id="UP001224622"/>
    </source>
</evidence>
<dbReference type="EMBL" id="JAVIGA010000013">
    <property type="protein sequence ID" value="MDQ9127440.1"/>
    <property type="molecule type" value="Genomic_DNA"/>
</dbReference>
<dbReference type="AlphaFoldDB" id="A0AAJ1YBN1"/>
<reference evidence="1" key="1">
    <citation type="submission" date="2023-08" db="EMBL/GenBank/DDBJ databases">
        <title>The Comparative Genomic Analysis of Yersiniaceae from Polar Regions.</title>
        <authorList>
            <person name="Goncharov A."/>
            <person name="Aslanov B."/>
            <person name="Kolodzhieva V."/>
            <person name="Azarov D."/>
            <person name="Mochov A."/>
            <person name="Lebedeva E."/>
        </authorList>
    </citation>
    <scope>NUCLEOTIDE SEQUENCE</scope>
    <source>
        <strain evidence="1">Vf</strain>
    </source>
</reference>